<evidence type="ECO:0000313" key="2">
    <source>
        <dbReference type="EMBL" id="KKN76042.1"/>
    </source>
</evidence>
<accession>A0A0F9TM89</accession>
<dbReference type="Gene3D" id="3.40.50.300">
    <property type="entry name" value="P-loop containing nucleotide triphosphate hydrolases"/>
    <property type="match status" value="1"/>
</dbReference>
<evidence type="ECO:0000259" key="1">
    <source>
        <dbReference type="Pfam" id="PF20720"/>
    </source>
</evidence>
<comment type="caution">
    <text evidence="2">The sequence shown here is derived from an EMBL/GenBank/DDBJ whole genome shotgun (WGS) entry which is preliminary data.</text>
</comment>
<dbReference type="EMBL" id="LAZR01000300">
    <property type="protein sequence ID" value="KKN76042.1"/>
    <property type="molecule type" value="Genomic_DNA"/>
</dbReference>
<reference evidence="2" key="1">
    <citation type="journal article" date="2015" name="Nature">
        <title>Complex archaea that bridge the gap between prokaryotes and eukaryotes.</title>
        <authorList>
            <person name="Spang A."/>
            <person name="Saw J.H."/>
            <person name="Jorgensen S.L."/>
            <person name="Zaremba-Niedzwiedzka K."/>
            <person name="Martijn J."/>
            <person name="Lind A.E."/>
            <person name="van Eijk R."/>
            <person name="Schleper C."/>
            <person name="Guy L."/>
            <person name="Ettema T.J."/>
        </authorList>
    </citation>
    <scope>NUCLEOTIDE SEQUENCE</scope>
</reference>
<name>A0A0F9TM89_9ZZZZ</name>
<organism evidence="2">
    <name type="scientific">marine sediment metagenome</name>
    <dbReference type="NCBI Taxonomy" id="412755"/>
    <lineage>
        <taxon>unclassified sequences</taxon>
        <taxon>metagenomes</taxon>
        <taxon>ecological metagenomes</taxon>
    </lineage>
</organism>
<dbReference type="Pfam" id="PF20720">
    <property type="entry name" value="nSTAND3"/>
    <property type="match status" value="1"/>
</dbReference>
<dbReference type="InterPro" id="IPR049050">
    <property type="entry name" value="nSTAND3"/>
</dbReference>
<proteinExistence type="predicted"/>
<dbReference type="SUPFAM" id="SSF52540">
    <property type="entry name" value="P-loop containing nucleoside triphosphate hydrolases"/>
    <property type="match status" value="1"/>
</dbReference>
<feature type="domain" description="Novel STAND NTPase 3" evidence="1">
    <location>
        <begin position="28"/>
        <end position="125"/>
    </location>
</feature>
<protein>
    <recommendedName>
        <fullName evidence="1">Novel STAND NTPase 3 domain-containing protein</fullName>
    </recommendedName>
</protein>
<dbReference type="AlphaFoldDB" id="A0A0F9TM89"/>
<sequence>MTIVFVNDKHFYLNQKIKLNLDFVKDRVLNHNDMCISIFDGRPGTGKSTHAVQQAYYLSDGKLTLDHICFSIEEFENALRKAKKGDAIVLDEGFIINKRTSQSKENRRILNLLQQMREQNVFIFIVLPCVYDLDRNIILNLCDFFLHFYREDFGKRGQYAAYDRISLKKLYIHCRDTYSYFWKVARPNFSSNFTKQFPLNYPGYLKKKLTSLRRGEQTKTVKAISQRNKLVGILKDEGKTVQEIADMSGLSTRQVYRIFDEIKDKEE</sequence>
<dbReference type="InterPro" id="IPR027417">
    <property type="entry name" value="P-loop_NTPase"/>
</dbReference>
<gene>
    <name evidence="2" type="ORF">LCGC14_0374320</name>
</gene>